<organism evidence="2 3">
    <name type="scientific">Providencia stuartii ATCC 25827</name>
    <dbReference type="NCBI Taxonomy" id="471874"/>
    <lineage>
        <taxon>Bacteria</taxon>
        <taxon>Pseudomonadati</taxon>
        <taxon>Pseudomonadota</taxon>
        <taxon>Gammaproteobacteria</taxon>
        <taxon>Enterobacterales</taxon>
        <taxon>Morganellaceae</taxon>
        <taxon>Providencia</taxon>
    </lineage>
</organism>
<feature type="signal peptide" evidence="1">
    <location>
        <begin position="1"/>
        <end position="21"/>
    </location>
</feature>
<dbReference type="Proteomes" id="UP000004506">
    <property type="component" value="Unassembled WGS sequence"/>
</dbReference>
<comment type="caution">
    <text evidence="2">The sequence shown here is derived from an EMBL/GenBank/DDBJ whole genome shotgun (WGS) entry which is preliminary data.</text>
</comment>
<evidence type="ECO:0008006" key="4">
    <source>
        <dbReference type="Google" id="ProtNLM"/>
    </source>
</evidence>
<evidence type="ECO:0000313" key="2">
    <source>
        <dbReference type="EMBL" id="EDU58893.1"/>
    </source>
</evidence>
<reference evidence="3" key="2">
    <citation type="submission" date="2008-04" db="EMBL/GenBank/DDBJ databases">
        <title>Draft genome sequence of Providencia stuartii(ATCC 25827).</title>
        <authorList>
            <person name="Sudarsanam P."/>
            <person name="Ley R."/>
            <person name="Guruge J."/>
            <person name="Turnbaugh P.J."/>
            <person name="Mahowald M."/>
            <person name="Liep D."/>
            <person name="Gordon J."/>
        </authorList>
    </citation>
    <scope>NUCLEOTIDE SEQUENCE [LARGE SCALE GENOMIC DNA]</scope>
    <source>
        <strain evidence="3">ATCC 25827</strain>
    </source>
</reference>
<accession>A0AA87CTV9</accession>
<keyword evidence="1" id="KW-0732">Signal</keyword>
<evidence type="ECO:0000256" key="1">
    <source>
        <dbReference type="SAM" id="SignalP"/>
    </source>
</evidence>
<dbReference type="EMBL" id="ABJD02000101">
    <property type="protein sequence ID" value="EDU58893.1"/>
    <property type="molecule type" value="Genomic_DNA"/>
</dbReference>
<dbReference type="AlphaFoldDB" id="A0AA87CTV9"/>
<reference evidence="2 3" key="3">
    <citation type="submission" date="2008-05" db="EMBL/GenBank/DDBJ databases">
        <authorList>
            <person name="Fulton L."/>
            <person name="Clifton S."/>
            <person name="Fulton B."/>
            <person name="Xu J."/>
            <person name="Minx P."/>
            <person name="Pepin K.H."/>
            <person name="Johnson M."/>
            <person name="Thiruvilangam P."/>
            <person name="Bhonagiri V."/>
            <person name="Nash W.E."/>
            <person name="Mardis E.R."/>
            <person name="Wilson R.K."/>
        </authorList>
    </citation>
    <scope>NUCLEOTIDE SEQUENCE [LARGE SCALE GENOMIC DNA]</scope>
    <source>
        <strain evidence="2 3">ATCC 25827</strain>
    </source>
</reference>
<proteinExistence type="predicted"/>
<feature type="chain" id="PRO_5041653764" description="Lysozyme inhibitor LprI N-terminal domain-containing protein" evidence="1">
    <location>
        <begin position="22"/>
        <end position="119"/>
    </location>
</feature>
<reference evidence="3" key="1">
    <citation type="submission" date="2008-04" db="EMBL/GenBank/DDBJ databases">
        <title>Draft genome sequence of Providencia stuartii (ATCC 25827).</title>
        <authorList>
            <person name="Sudarsanam P."/>
            <person name="Ley R."/>
            <person name="Guruge J."/>
            <person name="Turnbaugh P.J."/>
            <person name="Mahowald M."/>
            <person name="Liep D."/>
            <person name="Gordon J."/>
        </authorList>
    </citation>
    <scope>NUCLEOTIDE SEQUENCE [LARGE SCALE GENOMIC DNA]</scope>
    <source>
        <strain evidence="3">ATCC 25827</strain>
    </source>
</reference>
<name>A0AA87CTV9_PROST</name>
<sequence>MMMLKNLLIFSLFIMSPQAIAADYTFTEKAPADRVYDEDYQGIDAIKQQQRFMFDPNKKVAEEERSYEDLLAQKQQNDAWDSWDNNVCHRSFTTMGCTSEPAWLHDPQQLKHMIEQAGK</sequence>
<gene>
    <name evidence="2" type="ORF">PROSTU_02074</name>
</gene>
<dbReference type="RefSeq" id="WP_004918719.1">
    <property type="nucleotide sequence ID" value="NZ_DS607663.1"/>
</dbReference>
<protein>
    <recommendedName>
        <fullName evidence="4">Lysozyme inhibitor LprI N-terminal domain-containing protein</fullName>
    </recommendedName>
</protein>
<evidence type="ECO:0000313" key="3">
    <source>
        <dbReference type="Proteomes" id="UP000004506"/>
    </source>
</evidence>